<name>A0A1Y1S9N9_9MICR</name>
<evidence type="ECO:0000313" key="3">
    <source>
        <dbReference type="Proteomes" id="UP000192639"/>
    </source>
</evidence>
<dbReference type="EMBL" id="LWDP01000001">
    <property type="protein sequence ID" value="ORD95182.1"/>
    <property type="molecule type" value="Genomic_DNA"/>
</dbReference>
<reference evidence="2 3" key="1">
    <citation type="journal article" date="2017" name="Environ. Microbiol.">
        <title>Decay of the glycolytic pathway and adaptation to intranuclear parasitism within Enterocytozoonidae microsporidia.</title>
        <authorList>
            <person name="Wiredu Boakye D."/>
            <person name="Jaroenlak P."/>
            <person name="Prachumwat A."/>
            <person name="Williams T.A."/>
            <person name="Bateman K.S."/>
            <person name="Itsathitphaisarn O."/>
            <person name="Sritunyalucksana K."/>
            <person name="Paszkiewicz K.H."/>
            <person name="Moore K.A."/>
            <person name="Stentiford G.D."/>
            <person name="Williams B.A."/>
        </authorList>
    </citation>
    <scope>NUCLEOTIDE SEQUENCE [LARGE SCALE GENOMIC DNA]</scope>
    <source>
        <strain evidence="2 3">GB1</strain>
    </source>
</reference>
<evidence type="ECO:0000256" key="1">
    <source>
        <dbReference type="SAM" id="Coils"/>
    </source>
</evidence>
<organism evidence="2 3">
    <name type="scientific">Enterospora canceri</name>
    <dbReference type="NCBI Taxonomy" id="1081671"/>
    <lineage>
        <taxon>Eukaryota</taxon>
        <taxon>Fungi</taxon>
        <taxon>Fungi incertae sedis</taxon>
        <taxon>Microsporidia</taxon>
        <taxon>Enterocytozoonidae</taxon>
        <taxon>Enterospora</taxon>
    </lineage>
</organism>
<feature type="coiled-coil region" evidence="1">
    <location>
        <begin position="111"/>
        <end position="138"/>
    </location>
</feature>
<keyword evidence="3" id="KW-1185">Reference proteome</keyword>
<comment type="caution">
    <text evidence="2">The sequence shown here is derived from an EMBL/GenBank/DDBJ whole genome shotgun (WGS) entry which is preliminary data.</text>
</comment>
<gene>
    <name evidence="2" type="ORF">ECANGB1_2682</name>
</gene>
<dbReference type="Proteomes" id="UP000192639">
    <property type="component" value="Unassembled WGS sequence"/>
</dbReference>
<sequence length="232" mass="27261">MLLWFIDLVLSAARTQLLVNVSHMHLLNNFTAMIIMPIVSYRYDIDRLNADLESKYNEFISLTNEEKGEIIKRDYDEFLNLLKQIDKNKAAKDMDEYENNMVYLGTNCRSLEMVEAKYNELSESFNRLKKANETLHNQQLDFMNCRHYFVAVKQHYRMCQNSEEVGDDDSLDIEHFYSDESRVSSDNDLIEIFKNVDNLVSVLINIEKLLKTLRKKKTSLITDFITTLTVSN</sequence>
<keyword evidence="1" id="KW-0175">Coiled coil</keyword>
<proteinExistence type="predicted"/>
<accession>A0A1Y1S9N9</accession>
<evidence type="ECO:0000313" key="2">
    <source>
        <dbReference type="EMBL" id="ORD95182.1"/>
    </source>
</evidence>
<dbReference type="AlphaFoldDB" id="A0A1Y1S9N9"/>
<protein>
    <submittedName>
        <fullName evidence="2">Uncharacterized protein</fullName>
    </submittedName>
</protein>
<dbReference type="VEuPathDB" id="MicrosporidiaDB:ECANGB1_2682"/>